<evidence type="ECO:0000256" key="1">
    <source>
        <dbReference type="ARBA" id="ARBA00022801"/>
    </source>
</evidence>
<dbReference type="Proteomes" id="UP000536711">
    <property type="component" value="Unassembled WGS sequence"/>
</dbReference>
<dbReference type="PANTHER" id="PTHR36845">
    <property type="entry name" value="HYDROLASE, PUTATIVE (AFU_ORTHOLOGUE AFUA_7G05090)-RELATED"/>
    <property type="match status" value="1"/>
</dbReference>
<evidence type="ECO:0000256" key="3">
    <source>
        <dbReference type="SAM" id="MobiDB-lite"/>
    </source>
</evidence>
<feature type="region of interest" description="Disordered" evidence="3">
    <location>
        <begin position="1"/>
        <end position="22"/>
    </location>
</feature>
<sequence length="510" mass="56887">MTHSNSSATEEEHTALSETSWSEGAADITEEDIYEQKHALHKVLSDLFEENIIAKPYRTASRVLQGFDPAHNGFPEIVPQQGPKQGHWEIREPEFWTCGFFPGTLYALLERSVRFPGSMRADSSGLRSSKITRNHLLPLRKPWSEPLHTMASRTDTHDIGFIIMPALRRDWELFGSERSLDSIIQAAHNLATRYVPAADAIRSWDCLVQKDIAITNIENNLLTIIDSMCNLDLLFYAAAQTGEQRLADVAASHATTLLKTHLRPESVRSTVKHGYQGQLYSTCHVANIDPKTGDLKWRRTHQGYADDSTWSRGQAWAILGYAQTYNWTKEERFLDAACGCAEYFLHRLKTSPSCVELPVQFGSGNKSARRGRYVPLWDFDAPIENPQEPLRDSSAGVIAANGMLLLSQALAGLGRHTLSGHFFDASVEIVKDTLDVCLSTEKVKVTTSEDGGKSIKVEDAVLGATFDALLKHGTVNNYEKAVRRYANHGLVYGDYYLVEFGNLLLSMGLV</sequence>
<comment type="similarity">
    <text evidence="2">Belongs to the glycosyl hydrolase 88 family.</text>
</comment>
<protein>
    <submittedName>
        <fullName evidence="4">Glucuronyl hydrolase</fullName>
    </submittedName>
</protein>
<dbReference type="GO" id="GO:0000272">
    <property type="term" value="P:polysaccharide catabolic process"/>
    <property type="evidence" value="ECO:0007669"/>
    <property type="project" value="TreeGrafter"/>
</dbReference>
<evidence type="ECO:0000313" key="5">
    <source>
        <dbReference type="Proteomes" id="UP000536711"/>
    </source>
</evidence>
<dbReference type="SUPFAM" id="SSF48208">
    <property type="entry name" value="Six-hairpin glycosidases"/>
    <property type="match status" value="1"/>
</dbReference>
<dbReference type="GO" id="GO:0052757">
    <property type="term" value="F:chondroitin hydrolase activity"/>
    <property type="evidence" value="ECO:0007669"/>
    <property type="project" value="TreeGrafter"/>
</dbReference>
<dbReference type="AlphaFoldDB" id="A0A8H4N964"/>
<dbReference type="InterPro" id="IPR008928">
    <property type="entry name" value="6-hairpin_glycosidase_sf"/>
</dbReference>
<comment type="caution">
    <text evidence="4">The sequence shown here is derived from an EMBL/GenBank/DDBJ whole genome shotgun (WGS) entry which is preliminary data.</text>
</comment>
<accession>A0A8H4N964</accession>
<keyword evidence="5" id="KW-1185">Reference proteome</keyword>
<evidence type="ECO:0000313" key="4">
    <source>
        <dbReference type="EMBL" id="KAF4415999.1"/>
    </source>
</evidence>
<keyword evidence="1 4" id="KW-0378">Hydrolase</keyword>
<dbReference type="InterPro" id="IPR052369">
    <property type="entry name" value="UG_Glycosaminoglycan_Hydrolase"/>
</dbReference>
<dbReference type="FunFam" id="1.50.10.10:FF:000048">
    <property type="entry name" value="Unsaturated chondroitin disaccharide hydrolase"/>
    <property type="match status" value="1"/>
</dbReference>
<dbReference type="InterPro" id="IPR012341">
    <property type="entry name" value="6hp_glycosidase-like_sf"/>
</dbReference>
<dbReference type="OrthoDB" id="2317065at2759"/>
<gene>
    <name evidence="4" type="ORF">FACUT_12941</name>
</gene>
<proteinExistence type="inferred from homology"/>
<reference evidence="4 5" key="1">
    <citation type="submission" date="2020-01" db="EMBL/GenBank/DDBJ databases">
        <title>Identification and distribution of gene clusters putatively required for synthesis of sphingolipid metabolism inhibitors in phylogenetically diverse species of the filamentous fungus Fusarium.</title>
        <authorList>
            <person name="Kim H.-S."/>
            <person name="Busman M."/>
            <person name="Brown D.W."/>
            <person name="Divon H."/>
            <person name="Uhlig S."/>
            <person name="Proctor R.H."/>
        </authorList>
    </citation>
    <scope>NUCLEOTIDE SEQUENCE [LARGE SCALE GENOMIC DNA]</scope>
    <source>
        <strain evidence="4 5">NRRL 13308</strain>
    </source>
</reference>
<dbReference type="PANTHER" id="PTHR36845:SF1">
    <property type="entry name" value="HYDROLASE, PUTATIVE (AFU_ORTHOLOGUE AFUA_7G05090)-RELATED"/>
    <property type="match status" value="1"/>
</dbReference>
<organism evidence="4 5">
    <name type="scientific">Fusarium acutatum</name>
    <dbReference type="NCBI Taxonomy" id="78861"/>
    <lineage>
        <taxon>Eukaryota</taxon>
        <taxon>Fungi</taxon>
        <taxon>Dikarya</taxon>
        <taxon>Ascomycota</taxon>
        <taxon>Pezizomycotina</taxon>
        <taxon>Sordariomycetes</taxon>
        <taxon>Hypocreomycetidae</taxon>
        <taxon>Hypocreales</taxon>
        <taxon>Nectriaceae</taxon>
        <taxon>Fusarium</taxon>
        <taxon>Fusarium fujikuroi species complex</taxon>
    </lineage>
</organism>
<dbReference type="Gene3D" id="1.50.10.10">
    <property type="match status" value="1"/>
</dbReference>
<evidence type="ECO:0000256" key="2">
    <source>
        <dbReference type="ARBA" id="ARBA00038358"/>
    </source>
</evidence>
<dbReference type="EMBL" id="JAADJF010000493">
    <property type="protein sequence ID" value="KAF4415999.1"/>
    <property type="molecule type" value="Genomic_DNA"/>
</dbReference>
<name>A0A8H4N964_9HYPO</name>